<proteinExistence type="predicted"/>
<protein>
    <submittedName>
        <fullName evidence="2">Uncharacterized protein</fullName>
    </submittedName>
</protein>
<dbReference type="Proteomes" id="UP000324996">
    <property type="component" value="Unassembled WGS sequence"/>
</dbReference>
<evidence type="ECO:0000313" key="3">
    <source>
        <dbReference type="Proteomes" id="UP000324996"/>
    </source>
</evidence>
<accession>A0A5A7N6Y0</accession>
<dbReference type="AlphaFoldDB" id="A0A5A7N6Y0"/>
<name>A0A5A7N6Y0_9PROT</name>
<keyword evidence="3" id="KW-1185">Reference proteome</keyword>
<feature type="compositionally biased region" description="Basic and acidic residues" evidence="1">
    <location>
        <begin position="7"/>
        <end position="20"/>
    </location>
</feature>
<comment type="caution">
    <text evidence="2">The sequence shown here is derived from an EMBL/GenBank/DDBJ whole genome shotgun (WGS) entry which is preliminary data.</text>
</comment>
<sequence>MTIKQKGQTEREHADEKPAKTDCPADIELFQLAKCLAEDQAVKHHFNLGLYLGPQAPKAPAAFILQYD</sequence>
<dbReference type="EMBL" id="BKCN01000001">
    <property type="protein sequence ID" value="GER02786.1"/>
    <property type="molecule type" value="Genomic_DNA"/>
</dbReference>
<organism evidence="2 3">
    <name type="scientific">Iodidimonas nitroreducens</name>
    <dbReference type="NCBI Taxonomy" id="1236968"/>
    <lineage>
        <taxon>Bacteria</taxon>
        <taxon>Pseudomonadati</taxon>
        <taxon>Pseudomonadota</taxon>
        <taxon>Alphaproteobacteria</taxon>
        <taxon>Iodidimonadales</taxon>
        <taxon>Iodidimonadaceae</taxon>
        <taxon>Iodidimonas</taxon>
    </lineage>
</organism>
<feature type="region of interest" description="Disordered" evidence="1">
    <location>
        <begin position="1"/>
        <end position="20"/>
    </location>
</feature>
<gene>
    <name evidence="2" type="ORF">JCM17846_04680</name>
</gene>
<evidence type="ECO:0000256" key="1">
    <source>
        <dbReference type="SAM" id="MobiDB-lite"/>
    </source>
</evidence>
<reference evidence="2 3" key="1">
    <citation type="submission" date="2019-09" db="EMBL/GenBank/DDBJ databases">
        <title>NBRP : Genome information of microbial organism related human and environment.</title>
        <authorList>
            <person name="Hattori M."/>
            <person name="Oshima K."/>
            <person name="Inaba H."/>
            <person name="Suda W."/>
            <person name="Sakamoto M."/>
            <person name="Iino T."/>
            <person name="Kitahara M."/>
            <person name="Oshida Y."/>
            <person name="Iida T."/>
            <person name="Kudo T."/>
            <person name="Itoh T."/>
            <person name="Ohkuma M."/>
        </authorList>
    </citation>
    <scope>NUCLEOTIDE SEQUENCE [LARGE SCALE GENOMIC DNA]</scope>
    <source>
        <strain evidence="2 3">Q-1</strain>
    </source>
</reference>
<evidence type="ECO:0000313" key="2">
    <source>
        <dbReference type="EMBL" id="GER02786.1"/>
    </source>
</evidence>